<protein>
    <submittedName>
        <fullName evidence="1">Uncharacterized protein</fullName>
    </submittedName>
</protein>
<evidence type="ECO:0000313" key="1">
    <source>
        <dbReference type="EMBL" id="KAG0582550.1"/>
    </source>
</evidence>
<keyword evidence="2" id="KW-1185">Reference proteome</keyword>
<accession>A0A8T0IFP6</accession>
<dbReference type="AlphaFoldDB" id="A0A8T0IFP6"/>
<comment type="caution">
    <text evidence="1">The sequence shown here is derived from an EMBL/GenBank/DDBJ whole genome shotgun (WGS) entry which is preliminary data.</text>
</comment>
<dbReference type="EMBL" id="CM026423">
    <property type="protein sequence ID" value="KAG0582550.1"/>
    <property type="molecule type" value="Genomic_DNA"/>
</dbReference>
<reference evidence="1" key="1">
    <citation type="submission" date="2020-06" db="EMBL/GenBank/DDBJ databases">
        <title>WGS assembly of Ceratodon purpureus strain R40.</title>
        <authorList>
            <person name="Carey S.B."/>
            <person name="Jenkins J."/>
            <person name="Shu S."/>
            <person name="Lovell J.T."/>
            <person name="Sreedasyam A."/>
            <person name="Maumus F."/>
            <person name="Tiley G.P."/>
            <person name="Fernandez-Pozo N."/>
            <person name="Barry K."/>
            <person name="Chen C."/>
            <person name="Wang M."/>
            <person name="Lipzen A."/>
            <person name="Daum C."/>
            <person name="Saski C.A."/>
            <person name="Payton A.C."/>
            <person name="Mcbreen J.C."/>
            <person name="Conrad R.E."/>
            <person name="Kollar L.M."/>
            <person name="Olsson S."/>
            <person name="Huttunen S."/>
            <person name="Landis J.B."/>
            <person name="Wickett N.J."/>
            <person name="Johnson M.G."/>
            <person name="Rensing S.A."/>
            <person name="Grimwood J."/>
            <person name="Schmutz J."/>
            <person name="Mcdaniel S.F."/>
        </authorList>
    </citation>
    <scope>NUCLEOTIDE SEQUENCE</scope>
    <source>
        <strain evidence="1">R40</strain>
    </source>
</reference>
<sequence length="74" mass="8444">MPRGGRRGKGAAGSSFEGRDWQWRWQGECGMEARREGFGDRDGARVRGFNAAGGRERVRERRIMNACQCATRRR</sequence>
<dbReference type="Proteomes" id="UP000822688">
    <property type="component" value="Chromosome 3"/>
</dbReference>
<name>A0A8T0IFP6_CERPU</name>
<organism evidence="1 2">
    <name type="scientific">Ceratodon purpureus</name>
    <name type="common">Fire moss</name>
    <name type="synonym">Dicranum purpureum</name>
    <dbReference type="NCBI Taxonomy" id="3225"/>
    <lineage>
        <taxon>Eukaryota</taxon>
        <taxon>Viridiplantae</taxon>
        <taxon>Streptophyta</taxon>
        <taxon>Embryophyta</taxon>
        <taxon>Bryophyta</taxon>
        <taxon>Bryophytina</taxon>
        <taxon>Bryopsida</taxon>
        <taxon>Dicranidae</taxon>
        <taxon>Pseudoditrichales</taxon>
        <taxon>Ditrichaceae</taxon>
        <taxon>Ceratodon</taxon>
    </lineage>
</organism>
<gene>
    <name evidence="1" type="ORF">KC19_3G068500</name>
</gene>
<evidence type="ECO:0000313" key="2">
    <source>
        <dbReference type="Proteomes" id="UP000822688"/>
    </source>
</evidence>
<proteinExistence type="predicted"/>